<dbReference type="InterPro" id="IPR029058">
    <property type="entry name" value="AB_hydrolase_fold"/>
</dbReference>
<dbReference type="Gene3D" id="3.40.50.1820">
    <property type="entry name" value="alpha/beta hydrolase"/>
    <property type="match status" value="1"/>
</dbReference>
<evidence type="ECO:0000313" key="5">
    <source>
        <dbReference type="Proteomes" id="UP001153328"/>
    </source>
</evidence>
<dbReference type="InterPro" id="IPR008979">
    <property type="entry name" value="Galactose-bd-like_sf"/>
</dbReference>
<evidence type="ECO:0000256" key="1">
    <source>
        <dbReference type="ARBA" id="ARBA00022801"/>
    </source>
</evidence>
<dbReference type="InterPro" id="IPR013736">
    <property type="entry name" value="Xaa-Pro_dipept_C"/>
</dbReference>
<name>A0A9W4E0V8_9ACTN</name>
<dbReference type="InterPro" id="IPR005674">
    <property type="entry name" value="CocE/Ser_esterase"/>
</dbReference>
<accession>A0A9W4E0V8</accession>
<feature type="region of interest" description="Disordered" evidence="2">
    <location>
        <begin position="518"/>
        <end position="547"/>
    </location>
</feature>
<keyword evidence="1" id="KW-0378">Hydrolase</keyword>
<dbReference type="AlphaFoldDB" id="A0A9W4E0V8"/>
<feature type="domain" description="Xaa-Pro dipeptidyl-peptidase C-terminal" evidence="3">
    <location>
        <begin position="317"/>
        <end position="553"/>
    </location>
</feature>
<organism evidence="4 5">
    <name type="scientific">Actinacidiphila bryophytorum</name>
    <dbReference type="NCBI Taxonomy" id="1436133"/>
    <lineage>
        <taxon>Bacteria</taxon>
        <taxon>Bacillati</taxon>
        <taxon>Actinomycetota</taxon>
        <taxon>Actinomycetes</taxon>
        <taxon>Kitasatosporales</taxon>
        <taxon>Streptomycetaceae</taxon>
        <taxon>Actinacidiphila</taxon>
    </lineage>
</organism>
<dbReference type="Gene3D" id="1.10.3020.10">
    <property type="entry name" value="alpha-amino acid ester hydrolase ( Helical cap domain)"/>
    <property type="match status" value="1"/>
</dbReference>
<gene>
    <name evidence="4" type="ORF">SBRY_100024</name>
</gene>
<reference evidence="4" key="1">
    <citation type="submission" date="2021-06" db="EMBL/GenBank/DDBJ databases">
        <authorList>
            <person name="Arsene-Ploetze F."/>
        </authorList>
    </citation>
    <scope>NUCLEOTIDE SEQUENCE</scope>
    <source>
        <strain evidence="4">SBRY1</strain>
    </source>
</reference>
<dbReference type="Proteomes" id="UP001153328">
    <property type="component" value="Unassembled WGS sequence"/>
</dbReference>
<sequence>MTGIRGRLARRLQARQLPGVTPGPCELRVRRGLRVPMDDGVELLADLYTPAGQVEPGLPTIVIRSPYGRSNSVTHAAALAREGFTVVVQSCRGTWGSGGTFTPQVHEQADGTATHRWVRAQPWFTGSVATYGQSYLGYCQWAVAGRMQREDPGRAPDALCLTNTMADFGAVTWDNGAFALGNALGWSQWMDLTARRGPAQLLRRMRRRPDRDLGRAFGVLPLGAGDTAAAGRPIGWYQDWLANEQLTAGYWTQQSHTASVPDVTAPVCMSTGWYDIFLPWQLRTYAQLVRAGRPPRLTVGPWGHIGGGEATSFTEAVDFLKEQFAGAASRRVAPVRAFLTGAGQWHDLPAWPPPGAARPWHLHASGLLDQAAPDGGVTRYTYDPGDPTPAVGGPGLTPDSAPADNRAHELRSDVAVFRSAPLEAAVVIAGEPVARVRFRSSAPSADVFVRICDVHPDGRSLTVCDGIRRIGGAGTAATGPRPGADGFAEVEVPLWPAFHEFAAGHRIGVQIGSGAHPRYARNPGTGEPAVSATATVRAEQEISHDTAGASRIDLPVWAPEAP</sequence>
<evidence type="ECO:0000313" key="4">
    <source>
        <dbReference type="EMBL" id="CAG7612463.1"/>
    </source>
</evidence>
<dbReference type="Gene3D" id="2.60.120.260">
    <property type="entry name" value="Galactose-binding domain-like"/>
    <property type="match status" value="1"/>
</dbReference>
<evidence type="ECO:0000259" key="3">
    <source>
        <dbReference type="SMART" id="SM00939"/>
    </source>
</evidence>
<dbReference type="SMART" id="SM00939">
    <property type="entry name" value="PepX_C"/>
    <property type="match status" value="1"/>
</dbReference>
<proteinExistence type="predicted"/>
<dbReference type="Pfam" id="PF08530">
    <property type="entry name" value="PepX_C"/>
    <property type="match status" value="1"/>
</dbReference>
<feature type="region of interest" description="Disordered" evidence="2">
    <location>
        <begin position="375"/>
        <end position="404"/>
    </location>
</feature>
<comment type="caution">
    <text evidence="4">The sequence shown here is derived from an EMBL/GenBank/DDBJ whole genome shotgun (WGS) entry which is preliminary data.</text>
</comment>
<dbReference type="GO" id="GO:0008239">
    <property type="term" value="F:dipeptidyl-peptidase activity"/>
    <property type="evidence" value="ECO:0007669"/>
    <property type="project" value="InterPro"/>
</dbReference>
<evidence type="ECO:0000256" key="2">
    <source>
        <dbReference type="SAM" id="MobiDB-lite"/>
    </source>
</evidence>
<protein>
    <submittedName>
        <fullName evidence="4">PepX_C domain-containing protein</fullName>
    </submittedName>
</protein>
<dbReference type="EMBL" id="CAJVAX010000002">
    <property type="protein sequence ID" value="CAG7612463.1"/>
    <property type="molecule type" value="Genomic_DNA"/>
</dbReference>
<keyword evidence="5" id="KW-1185">Reference proteome</keyword>
<dbReference type="Pfam" id="PF02129">
    <property type="entry name" value="Peptidase_S15"/>
    <property type="match status" value="1"/>
</dbReference>
<dbReference type="SUPFAM" id="SSF49785">
    <property type="entry name" value="Galactose-binding domain-like"/>
    <property type="match status" value="1"/>
</dbReference>
<dbReference type="NCBIfam" id="TIGR00976">
    <property type="entry name" value="CocE_NonD"/>
    <property type="match status" value="1"/>
</dbReference>
<dbReference type="InterPro" id="IPR000383">
    <property type="entry name" value="Xaa-Pro-like_dom"/>
</dbReference>
<dbReference type="SUPFAM" id="SSF53474">
    <property type="entry name" value="alpha/beta-Hydrolases"/>
    <property type="match status" value="1"/>
</dbReference>
<dbReference type="RefSeq" id="WP_205048378.1">
    <property type="nucleotide sequence ID" value="NZ_CAJVAX010000002.1"/>
</dbReference>